<dbReference type="OrthoDB" id="9781963at2"/>
<accession>A0A3M9XPX8</accession>
<evidence type="ECO:0000256" key="9">
    <source>
        <dbReference type="ARBA" id="ARBA00022989"/>
    </source>
</evidence>
<dbReference type="PANTHER" id="PTHR39188:SF3">
    <property type="entry name" value="STAGE IV SPORULATION PROTEIN FB"/>
    <property type="match status" value="1"/>
</dbReference>
<evidence type="ECO:0000256" key="3">
    <source>
        <dbReference type="ARBA" id="ARBA00007931"/>
    </source>
</evidence>
<keyword evidence="6" id="KW-0479">Metal-binding</keyword>
<dbReference type="EMBL" id="QWDD01000001">
    <property type="protein sequence ID" value="RNJ49895.1"/>
    <property type="molecule type" value="Genomic_DNA"/>
</dbReference>
<dbReference type="GO" id="GO:0046872">
    <property type="term" value="F:metal ion binding"/>
    <property type="evidence" value="ECO:0007669"/>
    <property type="project" value="UniProtKB-KW"/>
</dbReference>
<feature type="transmembrane region" description="Helical" evidence="12">
    <location>
        <begin position="92"/>
        <end position="112"/>
    </location>
</feature>
<evidence type="ECO:0000256" key="11">
    <source>
        <dbReference type="ARBA" id="ARBA00023136"/>
    </source>
</evidence>
<keyword evidence="8" id="KW-0862">Zinc</keyword>
<keyword evidence="7" id="KW-0378">Hydrolase</keyword>
<evidence type="ECO:0000259" key="13">
    <source>
        <dbReference type="Pfam" id="PF02163"/>
    </source>
</evidence>
<dbReference type="GO" id="GO:0006508">
    <property type="term" value="P:proteolysis"/>
    <property type="evidence" value="ECO:0007669"/>
    <property type="project" value="UniProtKB-KW"/>
</dbReference>
<feature type="domain" description="Peptidase M50" evidence="13">
    <location>
        <begin position="40"/>
        <end position="111"/>
    </location>
</feature>
<evidence type="ECO:0000256" key="4">
    <source>
        <dbReference type="ARBA" id="ARBA00022670"/>
    </source>
</evidence>
<gene>
    <name evidence="14" type="ORF">D1O30_10080</name>
</gene>
<organism evidence="14 15">
    <name type="scientific">Methylocystis hirsuta</name>
    <dbReference type="NCBI Taxonomy" id="369798"/>
    <lineage>
        <taxon>Bacteria</taxon>
        <taxon>Pseudomonadati</taxon>
        <taxon>Pseudomonadota</taxon>
        <taxon>Alphaproteobacteria</taxon>
        <taxon>Hyphomicrobiales</taxon>
        <taxon>Methylocystaceae</taxon>
        <taxon>Methylocystis</taxon>
    </lineage>
</organism>
<keyword evidence="9 12" id="KW-1133">Transmembrane helix</keyword>
<comment type="subcellular location">
    <subcellularLocation>
        <location evidence="2">Membrane</location>
        <topology evidence="2">Multi-pass membrane protein</topology>
    </subcellularLocation>
</comment>
<keyword evidence="15" id="KW-1185">Reference proteome</keyword>
<reference evidence="14 15" key="1">
    <citation type="submission" date="2018-08" db="EMBL/GenBank/DDBJ databases">
        <title>Genome sequence of Methylocystis hirsuta CSC1, a methanotroph able to accumulate PHAs.</title>
        <authorList>
            <person name="Bordel S."/>
            <person name="Rodriguez E."/>
            <person name="Gancedo J."/>
            <person name="Munoz R."/>
        </authorList>
    </citation>
    <scope>NUCLEOTIDE SEQUENCE [LARGE SCALE GENOMIC DNA]</scope>
    <source>
        <strain evidence="14 15">CSC1</strain>
    </source>
</reference>
<keyword evidence="4 14" id="KW-0645">Protease</keyword>
<feature type="transmembrane region" description="Helical" evidence="12">
    <location>
        <begin position="61"/>
        <end position="80"/>
    </location>
</feature>
<evidence type="ECO:0000256" key="5">
    <source>
        <dbReference type="ARBA" id="ARBA00022692"/>
    </source>
</evidence>
<evidence type="ECO:0000256" key="6">
    <source>
        <dbReference type="ARBA" id="ARBA00022723"/>
    </source>
</evidence>
<feature type="transmembrane region" description="Helical" evidence="12">
    <location>
        <begin position="119"/>
        <end position="137"/>
    </location>
</feature>
<dbReference type="PANTHER" id="PTHR39188">
    <property type="entry name" value="MEMBRANE-ASSOCIATED ZINC METALLOPROTEASE M50B"/>
    <property type="match status" value="1"/>
</dbReference>
<evidence type="ECO:0000256" key="7">
    <source>
        <dbReference type="ARBA" id="ARBA00022801"/>
    </source>
</evidence>
<protein>
    <submittedName>
        <fullName evidence="14">Site-2 protease family protein</fullName>
    </submittedName>
</protein>
<evidence type="ECO:0000256" key="8">
    <source>
        <dbReference type="ARBA" id="ARBA00022833"/>
    </source>
</evidence>
<sequence length="239" mass="25853">MKSLFLLLLSSLKLGKLATTAGTMLLSLVAYAGIWGWRYAAGFIGLLFLHEMGHYIAARQRGLSVGAPTFIPFVGAWINLESQLLDVETEAYVGMGGPVLGSIGALCVYLWARHVDSQLLLAISYSGFFLNLLNLLPVSPLDGGRITAVLSPRVWLIGVPIMLALMLYWPSPMLALVAMLALPQLAKAWQYDANAPENIAYYGAPTTVKLEYGAGYLGLSGLLAVMTFEVHDMLSAVRM</sequence>
<dbReference type="Proteomes" id="UP000268623">
    <property type="component" value="Unassembled WGS sequence"/>
</dbReference>
<dbReference type="AlphaFoldDB" id="A0A3M9XPX8"/>
<evidence type="ECO:0000256" key="2">
    <source>
        <dbReference type="ARBA" id="ARBA00004141"/>
    </source>
</evidence>
<keyword evidence="11 12" id="KW-0472">Membrane</keyword>
<evidence type="ECO:0000313" key="15">
    <source>
        <dbReference type="Proteomes" id="UP000268623"/>
    </source>
</evidence>
<comment type="caution">
    <text evidence="14">The sequence shown here is derived from an EMBL/GenBank/DDBJ whole genome shotgun (WGS) entry which is preliminary data.</text>
</comment>
<dbReference type="GO" id="GO:0008237">
    <property type="term" value="F:metallopeptidase activity"/>
    <property type="evidence" value="ECO:0007669"/>
    <property type="project" value="UniProtKB-KW"/>
</dbReference>
<feature type="transmembrane region" description="Helical" evidence="12">
    <location>
        <begin position="28"/>
        <end position="49"/>
    </location>
</feature>
<name>A0A3M9XPX8_9HYPH</name>
<dbReference type="Pfam" id="PF02163">
    <property type="entry name" value="Peptidase_M50"/>
    <property type="match status" value="1"/>
</dbReference>
<dbReference type="GO" id="GO:0016020">
    <property type="term" value="C:membrane"/>
    <property type="evidence" value="ECO:0007669"/>
    <property type="project" value="UniProtKB-SubCell"/>
</dbReference>
<evidence type="ECO:0000256" key="12">
    <source>
        <dbReference type="SAM" id="Phobius"/>
    </source>
</evidence>
<keyword evidence="10" id="KW-0482">Metalloprotease</keyword>
<evidence type="ECO:0000256" key="10">
    <source>
        <dbReference type="ARBA" id="ARBA00023049"/>
    </source>
</evidence>
<comment type="similarity">
    <text evidence="3">Belongs to the peptidase M50B family.</text>
</comment>
<proteinExistence type="inferred from homology"/>
<comment type="cofactor">
    <cofactor evidence="1">
        <name>Zn(2+)</name>
        <dbReference type="ChEBI" id="CHEBI:29105"/>
    </cofactor>
</comment>
<feature type="transmembrane region" description="Helical" evidence="12">
    <location>
        <begin position="157"/>
        <end position="182"/>
    </location>
</feature>
<dbReference type="InterPro" id="IPR008915">
    <property type="entry name" value="Peptidase_M50"/>
</dbReference>
<keyword evidence="5 12" id="KW-0812">Transmembrane</keyword>
<evidence type="ECO:0000256" key="1">
    <source>
        <dbReference type="ARBA" id="ARBA00001947"/>
    </source>
</evidence>
<evidence type="ECO:0000313" key="14">
    <source>
        <dbReference type="EMBL" id="RNJ49895.1"/>
    </source>
</evidence>